<protein>
    <recommendedName>
        <fullName evidence="4">Ubiquitin 3 binding protein But2 C-terminal domain-containing protein</fullName>
    </recommendedName>
</protein>
<evidence type="ECO:0000256" key="1">
    <source>
        <dbReference type="SAM" id="SignalP"/>
    </source>
</evidence>
<proteinExistence type="predicted"/>
<evidence type="ECO:0000313" key="2">
    <source>
        <dbReference type="EMBL" id="KAL2061551.1"/>
    </source>
</evidence>
<keyword evidence="1" id="KW-0732">Signal</keyword>
<gene>
    <name evidence="2" type="ORF">VTL71DRAFT_6928</name>
</gene>
<comment type="caution">
    <text evidence="2">The sequence shown here is derived from an EMBL/GenBank/DDBJ whole genome shotgun (WGS) entry which is preliminary data.</text>
</comment>
<keyword evidence="3" id="KW-1185">Reference proteome</keyword>
<name>A0ABR4BWE6_9HELO</name>
<accession>A0ABR4BWE6</accession>
<feature type="chain" id="PRO_5047168859" description="Ubiquitin 3 binding protein But2 C-terminal domain-containing protein" evidence="1">
    <location>
        <begin position="19"/>
        <end position="207"/>
    </location>
</feature>
<dbReference type="EMBL" id="JAZHXI010000018">
    <property type="protein sequence ID" value="KAL2061551.1"/>
    <property type="molecule type" value="Genomic_DNA"/>
</dbReference>
<organism evidence="2 3">
    <name type="scientific">Oculimacula yallundae</name>
    <dbReference type="NCBI Taxonomy" id="86028"/>
    <lineage>
        <taxon>Eukaryota</taxon>
        <taxon>Fungi</taxon>
        <taxon>Dikarya</taxon>
        <taxon>Ascomycota</taxon>
        <taxon>Pezizomycotina</taxon>
        <taxon>Leotiomycetes</taxon>
        <taxon>Helotiales</taxon>
        <taxon>Ploettnerulaceae</taxon>
        <taxon>Oculimacula</taxon>
    </lineage>
</organism>
<dbReference type="Proteomes" id="UP001595075">
    <property type="component" value="Unassembled WGS sequence"/>
</dbReference>
<feature type="signal peptide" evidence="1">
    <location>
        <begin position="1"/>
        <end position="18"/>
    </location>
</feature>
<reference evidence="2 3" key="1">
    <citation type="journal article" date="2024" name="Commun. Biol.">
        <title>Comparative genomic analysis of thermophilic fungi reveals convergent evolutionary adaptations and gene losses.</title>
        <authorList>
            <person name="Steindorff A.S."/>
            <person name="Aguilar-Pontes M.V."/>
            <person name="Robinson A.J."/>
            <person name="Andreopoulos B."/>
            <person name="LaButti K."/>
            <person name="Kuo A."/>
            <person name="Mondo S."/>
            <person name="Riley R."/>
            <person name="Otillar R."/>
            <person name="Haridas S."/>
            <person name="Lipzen A."/>
            <person name="Grimwood J."/>
            <person name="Schmutz J."/>
            <person name="Clum A."/>
            <person name="Reid I.D."/>
            <person name="Moisan M.C."/>
            <person name="Butler G."/>
            <person name="Nguyen T.T.M."/>
            <person name="Dewar K."/>
            <person name="Conant G."/>
            <person name="Drula E."/>
            <person name="Henrissat B."/>
            <person name="Hansel C."/>
            <person name="Singer S."/>
            <person name="Hutchinson M.I."/>
            <person name="de Vries R.P."/>
            <person name="Natvig D.O."/>
            <person name="Powell A.J."/>
            <person name="Tsang A."/>
            <person name="Grigoriev I.V."/>
        </authorList>
    </citation>
    <scope>NUCLEOTIDE SEQUENCE [LARGE SCALE GENOMIC DNA]</scope>
    <source>
        <strain evidence="2 3">CBS 494.80</strain>
    </source>
</reference>
<evidence type="ECO:0000313" key="3">
    <source>
        <dbReference type="Proteomes" id="UP001595075"/>
    </source>
</evidence>
<sequence>MQLSTLLSLAASAALTQAAPLQERTGTYYPPSANIVFHGAADAAYSVNVPLDGSLTYTYNALSISSVSSDTINIGSQCTLHTVDYPPALVQGPPNTWVVGPPQTVTSISCVSGSTPPLPPAPTTILIEFDGADPDKGAFYKLSVPLDGSVVKTNNVLGISTLVSGFADLASKCKFVYVDGSAALSKIATDKWAVGPPQTIISVSCTA</sequence>
<evidence type="ECO:0008006" key="4">
    <source>
        <dbReference type="Google" id="ProtNLM"/>
    </source>
</evidence>